<sequence length="144" mass="15379">MSSQVPEGRYGSRARRTVPPVARWALGAVAVVVLIAVALVGYQNLGSPPIEGKQTAFEVLDDGSVQVTAEVRRDDPAKPAACVIRGRAESGEEVGRKEILVPPADGTIQLGTVLRTSHRATIGEVYGCTYRVPEYLSTHQRPTG</sequence>
<dbReference type="Proteomes" id="UP000580474">
    <property type="component" value="Unassembled WGS sequence"/>
</dbReference>
<evidence type="ECO:0008006" key="4">
    <source>
        <dbReference type="Google" id="ProtNLM"/>
    </source>
</evidence>
<dbReference type="EMBL" id="JACHIV010000001">
    <property type="protein sequence ID" value="MBB5067336.1"/>
    <property type="molecule type" value="Genomic_DNA"/>
</dbReference>
<dbReference type="AlphaFoldDB" id="A0A840N5N8"/>
<evidence type="ECO:0000256" key="1">
    <source>
        <dbReference type="SAM" id="Phobius"/>
    </source>
</evidence>
<feature type="transmembrane region" description="Helical" evidence="1">
    <location>
        <begin position="21"/>
        <end position="42"/>
    </location>
</feature>
<dbReference type="RefSeq" id="WP_266091285.1">
    <property type="nucleotide sequence ID" value="NZ_JACHIV010000001.1"/>
</dbReference>
<keyword evidence="3" id="KW-1185">Reference proteome</keyword>
<keyword evidence="1" id="KW-1133">Transmembrane helix</keyword>
<evidence type="ECO:0000313" key="2">
    <source>
        <dbReference type="EMBL" id="MBB5067336.1"/>
    </source>
</evidence>
<dbReference type="InterPro" id="IPR025443">
    <property type="entry name" value="DUF4307"/>
</dbReference>
<dbReference type="Pfam" id="PF14155">
    <property type="entry name" value="DUF4307"/>
    <property type="match status" value="1"/>
</dbReference>
<name>A0A840N5N8_9PSEU</name>
<keyword evidence="1" id="KW-0812">Transmembrane</keyword>
<keyword evidence="1" id="KW-0472">Membrane</keyword>
<organism evidence="2 3">
    <name type="scientific">Saccharopolyspora gloriosae</name>
    <dbReference type="NCBI Taxonomy" id="455344"/>
    <lineage>
        <taxon>Bacteria</taxon>
        <taxon>Bacillati</taxon>
        <taxon>Actinomycetota</taxon>
        <taxon>Actinomycetes</taxon>
        <taxon>Pseudonocardiales</taxon>
        <taxon>Pseudonocardiaceae</taxon>
        <taxon>Saccharopolyspora</taxon>
    </lineage>
</organism>
<gene>
    <name evidence="2" type="ORF">BJ969_000424</name>
</gene>
<reference evidence="2 3" key="1">
    <citation type="submission" date="2020-08" db="EMBL/GenBank/DDBJ databases">
        <title>Sequencing the genomes of 1000 actinobacteria strains.</title>
        <authorList>
            <person name="Klenk H.-P."/>
        </authorList>
    </citation>
    <scope>NUCLEOTIDE SEQUENCE [LARGE SCALE GENOMIC DNA]</scope>
    <source>
        <strain evidence="2 3">DSM 45582</strain>
    </source>
</reference>
<comment type="caution">
    <text evidence="2">The sequence shown here is derived from an EMBL/GenBank/DDBJ whole genome shotgun (WGS) entry which is preliminary data.</text>
</comment>
<protein>
    <recommendedName>
        <fullName evidence="4">DUF4307 domain-containing protein</fullName>
    </recommendedName>
</protein>
<accession>A0A840N5N8</accession>
<evidence type="ECO:0000313" key="3">
    <source>
        <dbReference type="Proteomes" id="UP000580474"/>
    </source>
</evidence>
<proteinExistence type="predicted"/>